<proteinExistence type="predicted"/>
<evidence type="ECO:0000313" key="2">
    <source>
        <dbReference type="Proteomes" id="UP000030960"/>
    </source>
</evidence>
<dbReference type="RefSeq" id="WP_043137542.1">
    <property type="nucleotide sequence ID" value="NZ_AP022337.1"/>
</dbReference>
<sequence>MDRLALYLTLMSGSGIAGTLLIVFFAFNWYSWTAIAVAAGIGLVTAWPSARMVSKYIKDNDPLFHRREPKGILPDPSGPEL</sequence>
<keyword evidence="2" id="KW-1185">Reference proteome</keyword>
<organism evidence="1 2">
    <name type="scientific">Mameliella alba</name>
    <dbReference type="NCBI Taxonomy" id="561184"/>
    <lineage>
        <taxon>Bacteria</taxon>
        <taxon>Pseudomonadati</taxon>
        <taxon>Pseudomonadota</taxon>
        <taxon>Alphaproteobacteria</taxon>
        <taxon>Rhodobacterales</taxon>
        <taxon>Roseobacteraceae</taxon>
        <taxon>Mameliella</taxon>
    </lineage>
</organism>
<reference evidence="1 2" key="1">
    <citation type="submission" date="2014-10" db="EMBL/GenBank/DDBJ databases">
        <title>Genome sequence of Ponticoccus sp. strain UMTAT08 isolated from clonal culture of toxic dinoflagellate Alexandrium tamiyavanichii.</title>
        <authorList>
            <person name="Gan H.Y."/>
            <person name="Muhd D.-D."/>
            <person name="Mohd Noor M.E."/>
            <person name="Yeong Y.S."/>
            <person name="Usup G."/>
        </authorList>
    </citation>
    <scope>NUCLEOTIDE SEQUENCE [LARGE SCALE GENOMIC DNA]</scope>
    <source>
        <strain evidence="1 2">UMTAT08</strain>
    </source>
</reference>
<dbReference type="GeneID" id="66500443"/>
<dbReference type="STRING" id="561184.SAMN05216376_12313"/>
<gene>
    <name evidence="1" type="ORF">OA50_00792</name>
</gene>
<dbReference type="Proteomes" id="UP000030960">
    <property type="component" value="Unassembled WGS sequence"/>
</dbReference>
<name>A0A0B3RVN6_9RHOB</name>
<comment type="caution">
    <text evidence="1">The sequence shown here is derived from an EMBL/GenBank/DDBJ whole genome shotgun (WGS) entry which is preliminary data.</text>
</comment>
<dbReference type="AlphaFoldDB" id="A0A0B3RVN6"/>
<accession>A0A0B3RVN6</accession>
<evidence type="ECO:0000313" key="1">
    <source>
        <dbReference type="EMBL" id="KHQ54955.1"/>
    </source>
</evidence>
<accession>A0A225Q242</accession>
<protein>
    <submittedName>
        <fullName evidence="1">Uncharacterized protein</fullName>
    </submittedName>
</protein>
<dbReference type="EMBL" id="JSUQ01000002">
    <property type="protein sequence ID" value="KHQ54955.1"/>
    <property type="molecule type" value="Genomic_DNA"/>
</dbReference>
<accession>A0A225Q3V1</accession>
<dbReference type="OrthoDB" id="7870164at2"/>